<feature type="binding site" description="axial binding residue" evidence="5">
    <location>
        <position position="491"/>
    </location>
    <ligand>
        <name>heme</name>
        <dbReference type="ChEBI" id="CHEBI:30413"/>
    </ligand>
    <ligandPart>
        <name>Fe</name>
        <dbReference type="ChEBI" id="CHEBI:18248"/>
    </ligandPart>
</feature>
<dbReference type="InterPro" id="IPR017972">
    <property type="entry name" value="Cyt_P450_CS"/>
</dbReference>
<reference evidence="7 8" key="1">
    <citation type="submission" date="2016-10" db="EMBL/GenBank/DDBJ databases">
        <title>Genome sequence of the ascomycete fungus Penicillium subrubescens.</title>
        <authorList>
            <person name="De Vries R.P."/>
            <person name="Peng M."/>
            <person name="Dilokpimol A."/>
            <person name="Hilden K."/>
            <person name="Makela M.R."/>
            <person name="Grigoriev I."/>
            <person name="Riley R."/>
            <person name="Granchi Z."/>
        </authorList>
    </citation>
    <scope>NUCLEOTIDE SEQUENCE [LARGE SCALE GENOMIC DNA]</scope>
    <source>
        <strain evidence="7 8">CBS 132785</strain>
    </source>
</reference>
<keyword evidence="3 6" id="KW-0560">Oxidoreductase</keyword>
<evidence type="ECO:0000256" key="6">
    <source>
        <dbReference type="RuleBase" id="RU000461"/>
    </source>
</evidence>
<evidence type="ECO:0000256" key="5">
    <source>
        <dbReference type="PIRSR" id="PIRSR602401-1"/>
    </source>
</evidence>
<keyword evidence="8" id="KW-1185">Reference proteome</keyword>
<organism evidence="7 8">
    <name type="scientific">Penicillium subrubescens</name>
    <dbReference type="NCBI Taxonomy" id="1316194"/>
    <lineage>
        <taxon>Eukaryota</taxon>
        <taxon>Fungi</taxon>
        <taxon>Dikarya</taxon>
        <taxon>Ascomycota</taxon>
        <taxon>Pezizomycotina</taxon>
        <taxon>Eurotiomycetes</taxon>
        <taxon>Eurotiomycetidae</taxon>
        <taxon>Eurotiales</taxon>
        <taxon>Aspergillaceae</taxon>
        <taxon>Penicillium</taxon>
    </lineage>
</organism>
<dbReference type="Proteomes" id="UP000186955">
    <property type="component" value="Unassembled WGS sequence"/>
</dbReference>
<dbReference type="PROSITE" id="PS00086">
    <property type="entry name" value="CYTOCHROME_P450"/>
    <property type="match status" value="1"/>
</dbReference>
<evidence type="ECO:0000256" key="1">
    <source>
        <dbReference type="ARBA" id="ARBA00001971"/>
    </source>
</evidence>
<keyword evidence="2 5" id="KW-0479">Metal-binding</keyword>
<dbReference type="InterPro" id="IPR002401">
    <property type="entry name" value="Cyt_P450_E_grp-I"/>
</dbReference>
<dbReference type="EMBL" id="MNBE01000253">
    <property type="protein sequence ID" value="OKP12002.1"/>
    <property type="molecule type" value="Genomic_DNA"/>
</dbReference>
<keyword evidence="5 6" id="KW-0349">Heme</keyword>
<dbReference type="AlphaFoldDB" id="A0A1Q5UHR4"/>
<evidence type="ECO:0000256" key="3">
    <source>
        <dbReference type="ARBA" id="ARBA00023002"/>
    </source>
</evidence>
<dbReference type="InterPro" id="IPR036396">
    <property type="entry name" value="Cyt_P450_sf"/>
</dbReference>
<dbReference type="GO" id="GO:0016705">
    <property type="term" value="F:oxidoreductase activity, acting on paired donors, with incorporation or reduction of molecular oxygen"/>
    <property type="evidence" value="ECO:0007669"/>
    <property type="project" value="InterPro"/>
</dbReference>
<comment type="similarity">
    <text evidence="6">Belongs to the cytochrome P450 family.</text>
</comment>
<sequence>MALEGILALSTVIRLIGVYVAYHIIRALYNISPFHPLSHIPGPKLAAATWFYEAWFDLILGGMYTNEIKRMHEIYGTNNANPSTAPCPRSAKLKLELKPSITSPGPVVRINPEELHFNDIAFVDEIYAGKGRKRDKQLHFLEFVAGPIRLSAFSTAGHDLHRIRRNAVNKFFSRASIARLESLIKKLANELCDKIIRLEASETNTGKPFDITEAYSCFTADVISSYCFGESFGFLKQKNWQPNFRQPLYGALKSTYIFRFLPFMNVFIHIAPLFADWVTEDLGVMLKESNEKMPARVRNSKKEREAGVKQDRPSIFTALLDSSLPEQEKTDLRLGGEGFSMIGAGTETTAWTLSVTTVYLLTQPETLARLTKELQDADALNLPWFALEKLPYLNAVVTEALRLSYGVSARLPRIATNENLLYRGEFQGREVEYAIPPGTPMGMSNAINHHNEEVFPDSHKFRPERWLDIEESEKHRMENSLTSFSRGSRQCLGMNLAYCNMYVGLATMTLRLFPRMKLYETDVEDVKYHHDFLAPAPKSDSKGVRAIMV</sequence>
<dbReference type="Gene3D" id="1.10.630.10">
    <property type="entry name" value="Cytochrome P450"/>
    <property type="match status" value="1"/>
</dbReference>
<dbReference type="PANTHER" id="PTHR24305">
    <property type="entry name" value="CYTOCHROME P450"/>
    <property type="match status" value="1"/>
</dbReference>
<comment type="cofactor">
    <cofactor evidence="1 5">
        <name>heme</name>
        <dbReference type="ChEBI" id="CHEBI:30413"/>
    </cofactor>
</comment>
<name>A0A1Q5UHR4_9EURO</name>
<gene>
    <name evidence="7" type="ORF">PENSUB_2465</name>
</gene>
<evidence type="ECO:0000256" key="2">
    <source>
        <dbReference type="ARBA" id="ARBA00022723"/>
    </source>
</evidence>
<evidence type="ECO:0000313" key="8">
    <source>
        <dbReference type="Proteomes" id="UP000186955"/>
    </source>
</evidence>
<evidence type="ECO:0000313" key="7">
    <source>
        <dbReference type="EMBL" id="OKP12002.1"/>
    </source>
</evidence>
<accession>A0A1Q5UHR4</accession>
<protein>
    <submittedName>
        <fullName evidence="7">Trichodiene oxygenase</fullName>
    </submittedName>
</protein>
<dbReference type="InterPro" id="IPR050121">
    <property type="entry name" value="Cytochrome_P450_monoxygenase"/>
</dbReference>
<keyword evidence="4 5" id="KW-0408">Iron</keyword>
<dbReference type="PRINTS" id="PR00385">
    <property type="entry name" value="P450"/>
</dbReference>
<dbReference type="GO" id="GO:0043386">
    <property type="term" value="P:mycotoxin biosynthetic process"/>
    <property type="evidence" value="ECO:0007669"/>
    <property type="project" value="UniProtKB-ARBA"/>
</dbReference>
<dbReference type="PRINTS" id="PR00463">
    <property type="entry name" value="EP450I"/>
</dbReference>
<dbReference type="GO" id="GO:0004497">
    <property type="term" value="F:monooxygenase activity"/>
    <property type="evidence" value="ECO:0007669"/>
    <property type="project" value="UniProtKB-KW"/>
</dbReference>
<evidence type="ECO:0000256" key="4">
    <source>
        <dbReference type="ARBA" id="ARBA00023004"/>
    </source>
</evidence>
<proteinExistence type="inferred from homology"/>
<comment type="caution">
    <text evidence="7">The sequence shown here is derived from an EMBL/GenBank/DDBJ whole genome shotgun (WGS) entry which is preliminary data.</text>
</comment>
<dbReference type="GO" id="GO:0005506">
    <property type="term" value="F:iron ion binding"/>
    <property type="evidence" value="ECO:0007669"/>
    <property type="project" value="InterPro"/>
</dbReference>
<dbReference type="PANTHER" id="PTHR24305:SF147">
    <property type="entry name" value="P450, PUTATIVE (EUROFUNG)-RELATED"/>
    <property type="match status" value="1"/>
</dbReference>
<dbReference type="InterPro" id="IPR001128">
    <property type="entry name" value="Cyt_P450"/>
</dbReference>
<dbReference type="Pfam" id="PF00067">
    <property type="entry name" value="p450"/>
    <property type="match status" value="1"/>
</dbReference>
<dbReference type="CDD" id="cd11062">
    <property type="entry name" value="CYP58-like"/>
    <property type="match status" value="1"/>
</dbReference>
<keyword evidence="6" id="KW-0503">Monooxygenase</keyword>
<dbReference type="SUPFAM" id="SSF48264">
    <property type="entry name" value="Cytochrome P450"/>
    <property type="match status" value="1"/>
</dbReference>
<dbReference type="STRING" id="1316194.A0A1Q5UHR4"/>
<dbReference type="GO" id="GO:0020037">
    <property type="term" value="F:heme binding"/>
    <property type="evidence" value="ECO:0007669"/>
    <property type="project" value="InterPro"/>
</dbReference>